<dbReference type="EMBL" id="CP012850">
    <property type="protein sequence ID" value="ALI37348.1"/>
    <property type="molecule type" value="Genomic_DNA"/>
</dbReference>
<name>A0A654M0T6_9ARCH</name>
<evidence type="ECO:0000313" key="2">
    <source>
        <dbReference type="Proteomes" id="UP000058925"/>
    </source>
</evidence>
<reference evidence="2" key="1">
    <citation type="submission" date="2015-10" db="EMBL/GenBank/DDBJ databases">
        <title>Niche specialization of a soil ammonia-oxidizing archaeon, Candidatus Nitrosocosmicus oleophilus.</title>
        <authorList>
            <person name="Jung M.-Y."/>
            <person name="Rhee S.-K."/>
        </authorList>
    </citation>
    <scope>NUCLEOTIDE SEQUENCE [LARGE SCALE GENOMIC DNA]</scope>
    <source>
        <strain evidence="2">MY3</strain>
    </source>
</reference>
<dbReference type="KEGG" id="taa:NMY3_03163"/>
<dbReference type="Proteomes" id="UP000058925">
    <property type="component" value="Chromosome"/>
</dbReference>
<dbReference type="OrthoDB" id="12362at2157"/>
<dbReference type="AlphaFoldDB" id="A0A654M0T6"/>
<sequence>MNENDSYDKFSSGFAVVYVKEGGLVGIKQKIFYDSFTKELTFIDQINNTFRVSKLTVNEEKELANEILADEVLDSDQNYPPKEGSADFFSYGLLIILTNMSHSVKWTDASGTLPEGLPKFATFIENMKPDQ</sequence>
<protein>
    <submittedName>
        <fullName evidence="1">Uncharacterized protein</fullName>
    </submittedName>
</protein>
<dbReference type="RefSeq" id="WP_196816433.1">
    <property type="nucleotide sequence ID" value="NZ_CP012850.1"/>
</dbReference>
<gene>
    <name evidence="1" type="ORF">NMY3_03163</name>
</gene>
<evidence type="ECO:0000313" key="1">
    <source>
        <dbReference type="EMBL" id="ALI37348.1"/>
    </source>
</evidence>
<dbReference type="GeneID" id="60423027"/>
<accession>A0A654M0T6</accession>
<keyword evidence="2" id="KW-1185">Reference proteome</keyword>
<organism evidence="1 2">
    <name type="scientific">Candidatus Nitrosocosmicus oleophilus</name>
    <dbReference type="NCBI Taxonomy" id="1353260"/>
    <lineage>
        <taxon>Archaea</taxon>
        <taxon>Nitrososphaerota</taxon>
        <taxon>Nitrososphaeria</taxon>
        <taxon>Nitrososphaerales</taxon>
        <taxon>Nitrososphaeraceae</taxon>
        <taxon>Candidatus Nitrosocosmicus</taxon>
    </lineage>
</organism>
<proteinExistence type="predicted"/>